<name>A0A388L7W9_CHABU</name>
<proteinExistence type="predicted"/>
<dbReference type="EMBL" id="BFEA01000294">
    <property type="protein sequence ID" value="GBG78405.1"/>
    <property type="molecule type" value="Genomic_DNA"/>
</dbReference>
<gene>
    <name evidence="1" type="ORF">CBR_g26433</name>
</gene>
<comment type="caution">
    <text evidence="1">The sequence shown here is derived from an EMBL/GenBank/DDBJ whole genome shotgun (WGS) entry which is preliminary data.</text>
</comment>
<evidence type="ECO:0000313" key="1">
    <source>
        <dbReference type="EMBL" id="GBG78405.1"/>
    </source>
</evidence>
<accession>A0A388L7W9</accession>
<protein>
    <submittedName>
        <fullName evidence="1">Uncharacterized protein</fullName>
    </submittedName>
</protein>
<organism evidence="1 2">
    <name type="scientific">Chara braunii</name>
    <name type="common">Braun's stonewort</name>
    <dbReference type="NCBI Taxonomy" id="69332"/>
    <lineage>
        <taxon>Eukaryota</taxon>
        <taxon>Viridiplantae</taxon>
        <taxon>Streptophyta</taxon>
        <taxon>Charophyceae</taxon>
        <taxon>Charales</taxon>
        <taxon>Characeae</taxon>
        <taxon>Chara</taxon>
    </lineage>
</organism>
<evidence type="ECO:0000313" key="2">
    <source>
        <dbReference type="Proteomes" id="UP000265515"/>
    </source>
</evidence>
<dbReference type="AlphaFoldDB" id="A0A388L7W9"/>
<reference evidence="1 2" key="1">
    <citation type="journal article" date="2018" name="Cell">
        <title>The Chara Genome: Secondary Complexity and Implications for Plant Terrestrialization.</title>
        <authorList>
            <person name="Nishiyama T."/>
            <person name="Sakayama H."/>
            <person name="Vries J.D."/>
            <person name="Buschmann H."/>
            <person name="Saint-Marcoux D."/>
            <person name="Ullrich K.K."/>
            <person name="Haas F.B."/>
            <person name="Vanderstraeten L."/>
            <person name="Becker D."/>
            <person name="Lang D."/>
            <person name="Vosolsobe S."/>
            <person name="Rombauts S."/>
            <person name="Wilhelmsson P.K.I."/>
            <person name="Janitza P."/>
            <person name="Kern R."/>
            <person name="Heyl A."/>
            <person name="Rumpler F."/>
            <person name="Villalobos L.I.A.C."/>
            <person name="Clay J.M."/>
            <person name="Skokan R."/>
            <person name="Toyoda A."/>
            <person name="Suzuki Y."/>
            <person name="Kagoshima H."/>
            <person name="Schijlen E."/>
            <person name="Tajeshwar N."/>
            <person name="Catarino B."/>
            <person name="Hetherington A.J."/>
            <person name="Saltykova A."/>
            <person name="Bonnot C."/>
            <person name="Breuninger H."/>
            <person name="Symeonidi A."/>
            <person name="Radhakrishnan G.V."/>
            <person name="Van Nieuwerburgh F."/>
            <person name="Deforce D."/>
            <person name="Chang C."/>
            <person name="Karol K.G."/>
            <person name="Hedrich R."/>
            <person name="Ulvskov P."/>
            <person name="Glockner G."/>
            <person name="Delwiche C.F."/>
            <person name="Petrasek J."/>
            <person name="Van de Peer Y."/>
            <person name="Friml J."/>
            <person name="Beilby M."/>
            <person name="Dolan L."/>
            <person name="Kohara Y."/>
            <person name="Sugano S."/>
            <person name="Fujiyama A."/>
            <person name="Delaux P.-M."/>
            <person name="Quint M."/>
            <person name="TheiBen G."/>
            <person name="Hagemann M."/>
            <person name="Harholt J."/>
            <person name="Dunand C."/>
            <person name="Zachgo S."/>
            <person name="Langdale J."/>
            <person name="Maumus F."/>
            <person name="Straeten D.V.D."/>
            <person name="Gould S.B."/>
            <person name="Rensing S.A."/>
        </authorList>
    </citation>
    <scope>NUCLEOTIDE SEQUENCE [LARGE SCALE GENOMIC DNA]</scope>
    <source>
        <strain evidence="1 2">S276</strain>
    </source>
</reference>
<keyword evidence="2" id="KW-1185">Reference proteome</keyword>
<sequence length="115" mass="12100">MAKPGPATDRSSRFPVTKAEFEVDADVEVDEQAAARGLMAAAMLEAVAAAAAAAAIAEDVPVEMALPLRRCRLRLAARCGLPAAKLRAQRPQVLPTHVCPLLITCQPTYLPSLPA</sequence>
<dbReference type="Gramene" id="GBG78405">
    <property type="protein sequence ID" value="GBG78405"/>
    <property type="gene ID" value="CBR_g26433"/>
</dbReference>
<dbReference type="Proteomes" id="UP000265515">
    <property type="component" value="Unassembled WGS sequence"/>
</dbReference>